<gene>
    <name evidence="1" type="ORF">C8N45_101861</name>
</gene>
<comment type="caution">
    <text evidence="1">The sequence shown here is derived from an EMBL/GenBank/DDBJ whole genome shotgun (WGS) entry which is preliminary data.</text>
</comment>
<dbReference type="RefSeq" id="WP_168769395.1">
    <property type="nucleotide sequence ID" value="NZ_QBUD01000001.1"/>
</dbReference>
<sequence>MREKMTQQCIIDLETALLEYVEKYGPTEQAKRVISRLTIARVAFGNNLDQ</sequence>
<dbReference type="AlphaFoldDB" id="A0A2T6KRT3"/>
<organism evidence="1 2">
    <name type="scientific">Yoonia sediminilitoris</name>
    <dbReference type="NCBI Taxonomy" id="1286148"/>
    <lineage>
        <taxon>Bacteria</taxon>
        <taxon>Pseudomonadati</taxon>
        <taxon>Pseudomonadota</taxon>
        <taxon>Alphaproteobacteria</taxon>
        <taxon>Rhodobacterales</taxon>
        <taxon>Paracoccaceae</taxon>
        <taxon>Yoonia</taxon>
    </lineage>
</organism>
<accession>A0A2T6KRT3</accession>
<name>A0A2T6KRT3_9RHOB</name>
<evidence type="ECO:0000313" key="2">
    <source>
        <dbReference type="Proteomes" id="UP000244523"/>
    </source>
</evidence>
<keyword evidence="2" id="KW-1185">Reference proteome</keyword>
<evidence type="ECO:0000313" key="1">
    <source>
        <dbReference type="EMBL" id="PUB19266.1"/>
    </source>
</evidence>
<protein>
    <submittedName>
        <fullName evidence="1">Uncharacterized protein</fullName>
    </submittedName>
</protein>
<reference evidence="1 2" key="1">
    <citation type="submission" date="2018-04" db="EMBL/GenBank/DDBJ databases">
        <title>Genomic Encyclopedia of Archaeal and Bacterial Type Strains, Phase II (KMG-II): from individual species to whole genera.</title>
        <authorList>
            <person name="Goeker M."/>
        </authorList>
    </citation>
    <scope>NUCLEOTIDE SEQUENCE [LARGE SCALE GENOMIC DNA]</scope>
    <source>
        <strain evidence="1 2">DSM 29955</strain>
    </source>
</reference>
<dbReference type="EMBL" id="QBUD01000001">
    <property type="protein sequence ID" value="PUB19266.1"/>
    <property type="molecule type" value="Genomic_DNA"/>
</dbReference>
<proteinExistence type="predicted"/>
<dbReference type="Proteomes" id="UP000244523">
    <property type="component" value="Unassembled WGS sequence"/>
</dbReference>